<evidence type="ECO:0000313" key="2">
    <source>
        <dbReference type="EMBL" id="KAK6977308.1"/>
    </source>
</evidence>
<feature type="compositionally biased region" description="Low complexity" evidence="1">
    <location>
        <begin position="106"/>
        <end position="125"/>
    </location>
</feature>
<keyword evidence="3" id="KW-1185">Reference proteome</keyword>
<feature type="compositionally biased region" description="Low complexity" evidence="1">
    <location>
        <begin position="183"/>
        <end position="199"/>
    </location>
</feature>
<dbReference type="EMBL" id="JAWWNJ010000170">
    <property type="protein sequence ID" value="KAK6977308.1"/>
    <property type="molecule type" value="Genomic_DNA"/>
</dbReference>
<feature type="compositionally biased region" description="Basic and acidic residues" evidence="1">
    <location>
        <begin position="220"/>
        <end position="229"/>
    </location>
</feature>
<proteinExistence type="predicted"/>
<feature type="region of interest" description="Disordered" evidence="1">
    <location>
        <begin position="93"/>
        <end position="125"/>
    </location>
</feature>
<reference evidence="2 3" key="1">
    <citation type="journal article" date="2024" name="J Genomics">
        <title>Draft genome sequencing and assembly of Favolaschia claudopus CIRM-BRFM 2984 isolated from oak limbs.</title>
        <authorList>
            <person name="Navarro D."/>
            <person name="Drula E."/>
            <person name="Chaduli D."/>
            <person name="Cazenave R."/>
            <person name="Ahrendt S."/>
            <person name="Wang J."/>
            <person name="Lipzen A."/>
            <person name="Daum C."/>
            <person name="Barry K."/>
            <person name="Grigoriev I.V."/>
            <person name="Favel A."/>
            <person name="Rosso M.N."/>
            <person name="Martin F."/>
        </authorList>
    </citation>
    <scope>NUCLEOTIDE SEQUENCE [LARGE SCALE GENOMIC DNA]</scope>
    <source>
        <strain evidence="2 3">CIRM-BRFM 2984</strain>
    </source>
</reference>
<gene>
    <name evidence="2" type="ORF">R3P38DRAFT_3237443</name>
</gene>
<dbReference type="Proteomes" id="UP001362999">
    <property type="component" value="Unassembled WGS sequence"/>
</dbReference>
<evidence type="ECO:0000313" key="3">
    <source>
        <dbReference type="Proteomes" id="UP001362999"/>
    </source>
</evidence>
<accession>A0AAV9ZBS2</accession>
<feature type="region of interest" description="Disordered" evidence="1">
    <location>
        <begin position="178"/>
        <end position="229"/>
    </location>
</feature>
<name>A0AAV9ZBS2_9AGAR</name>
<comment type="caution">
    <text evidence="2">The sequence shown here is derived from an EMBL/GenBank/DDBJ whole genome shotgun (WGS) entry which is preliminary data.</text>
</comment>
<feature type="compositionally biased region" description="Polar residues" evidence="1">
    <location>
        <begin position="52"/>
        <end position="63"/>
    </location>
</feature>
<feature type="compositionally biased region" description="Basic residues" evidence="1">
    <location>
        <begin position="1"/>
        <end position="10"/>
    </location>
</feature>
<protein>
    <submittedName>
        <fullName evidence="2">Uncharacterized protein</fullName>
    </submittedName>
</protein>
<dbReference type="AlphaFoldDB" id="A0AAV9ZBS2"/>
<evidence type="ECO:0000256" key="1">
    <source>
        <dbReference type="SAM" id="MobiDB-lite"/>
    </source>
</evidence>
<sequence length="229" mass="25306">MHRRGIRRGRPASPSPSPRSQTTQPLLLLMELISPPQTNEPIVPPPFSPRPSTVNTASPSTLKESPGRMRPPRHRPYHILRIYVHHPISRSSIAQPIRSAPRHLPRPQSSQPAPRRPASPSIPVRPGQAHILRLRMTFDLPVPHRGTYGTRHFTRTPSRFPPSCVPAVLPVISRSLGRDSGRARAGAPSPSSPPACRGAILTPHVRAVSSRLDSPRPANRRIDEEERGN</sequence>
<organism evidence="2 3">
    <name type="scientific">Favolaschia claudopus</name>
    <dbReference type="NCBI Taxonomy" id="2862362"/>
    <lineage>
        <taxon>Eukaryota</taxon>
        <taxon>Fungi</taxon>
        <taxon>Dikarya</taxon>
        <taxon>Basidiomycota</taxon>
        <taxon>Agaricomycotina</taxon>
        <taxon>Agaricomycetes</taxon>
        <taxon>Agaricomycetidae</taxon>
        <taxon>Agaricales</taxon>
        <taxon>Marasmiineae</taxon>
        <taxon>Mycenaceae</taxon>
        <taxon>Favolaschia</taxon>
    </lineage>
</organism>
<feature type="region of interest" description="Disordered" evidence="1">
    <location>
        <begin position="1"/>
        <end position="73"/>
    </location>
</feature>